<evidence type="ECO:0000256" key="2">
    <source>
        <dbReference type="ARBA" id="ARBA00009045"/>
    </source>
</evidence>
<dbReference type="InterPro" id="IPR051512">
    <property type="entry name" value="Inactive_Rhomboid"/>
</dbReference>
<dbReference type="PANTHER" id="PTHR45965">
    <property type="entry name" value="INACTIVE RHOMBOID PROTEIN"/>
    <property type="match status" value="1"/>
</dbReference>
<dbReference type="AlphaFoldDB" id="A0A7R9KL12"/>
<dbReference type="GO" id="GO:0042058">
    <property type="term" value="P:regulation of epidermal growth factor receptor signaling pathway"/>
    <property type="evidence" value="ECO:0007669"/>
    <property type="project" value="TreeGrafter"/>
</dbReference>
<dbReference type="GO" id="GO:0050708">
    <property type="term" value="P:regulation of protein secretion"/>
    <property type="evidence" value="ECO:0007669"/>
    <property type="project" value="TreeGrafter"/>
</dbReference>
<dbReference type="OrthoDB" id="2146116at2759"/>
<accession>A0A7R9KL12</accession>
<protein>
    <recommendedName>
        <fullName evidence="8">Peptidase S54 rhomboid domain-containing protein</fullName>
    </recommendedName>
</protein>
<evidence type="ECO:0000256" key="5">
    <source>
        <dbReference type="ARBA" id="ARBA00022989"/>
    </source>
</evidence>
<keyword evidence="10" id="KW-1185">Reference proteome</keyword>
<dbReference type="GO" id="GO:0005789">
    <property type="term" value="C:endoplasmic reticulum membrane"/>
    <property type="evidence" value="ECO:0007669"/>
    <property type="project" value="UniProtKB-SubCell"/>
</dbReference>
<dbReference type="InterPro" id="IPR035952">
    <property type="entry name" value="Rhomboid-like_sf"/>
</dbReference>
<dbReference type="InterPro" id="IPR022764">
    <property type="entry name" value="Peptidase_S54_rhomboid_dom"/>
</dbReference>
<evidence type="ECO:0000256" key="4">
    <source>
        <dbReference type="ARBA" id="ARBA00022824"/>
    </source>
</evidence>
<dbReference type="EMBL" id="CAJPIZ010002855">
    <property type="protein sequence ID" value="CAG2105595.1"/>
    <property type="molecule type" value="Genomic_DNA"/>
</dbReference>
<evidence type="ECO:0000259" key="8">
    <source>
        <dbReference type="Pfam" id="PF01694"/>
    </source>
</evidence>
<dbReference type="SUPFAM" id="SSF144091">
    <property type="entry name" value="Rhomboid-like"/>
    <property type="match status" value="1"/>
</dbReference>
<evidence type="ECO:0000313" key="9">
    <source>
        <dbReference type="EMBL" id="CAD7625165.1"/>
    </source>
</evidence>
<dbReference type="GO" id="GO:0004252">
    <property type="term" value="F:serine-type endopeptidase activity"/>
    <property type="evidence" value="ECO:0007669"/>
    <property type="project" value="InterPro"/>
</dbReference>
<comment type="similarity">
    <text evidence="2">Belongs to the peptidase S54 family.</text>
</comment>
<keyword evidence="3 7" id="KW-0812">Transmembrane</keyword>
<feature type="domain" description="Peptidase S54 rhomboid" evidence="8">
    <location>
        <begin position="2"/>
        <end position="108"/>
    </location>
</feature>
<evidence type="ECO:0000313" key="10">
    <source>
        <dbReference type="Proteomes" id="UP000759131"/>
    </source>
</evidence>
<evidence type="ECO:0000256" key="7">
    <source>
        <dbReference type="SAM" id="Phobius"/>
    </source>
</evidence>
<proteinExistence type="inferred from homology"/>
<feature type="transmembrane region" description="Helical" evidence="7">
    <location>
        <begin position="38"/>
        <end position="56"/>
    </location>
</feature>
<keyword evidence="5 7" id="KW-1133">Transmembrane helix</keyword>
<dbReference type="Proteomes" id="UP000759131">
    <property type="component" value="Unassembled WGS sequence"/>
</dbReference>
<evidence type="ECO:0000256" key="1">
    <source>
        <dbReference type="ARBA" id="ARBA00004477"/>
    </source>
</evidence>
<sequence>MKDIEKLTGWARMATIYLTSGFTGYLASAVFLPFRPEVGPAGSLYGVMAYFFVELYQMWKILEKPYFVLAKQLAVALVLLFLGFLPWIDNYAHVTGFVIGGLLSLALIPSNMTAETRTKHIVIKICCFAAVLLIIITLFVLLYNVPIYDSKIFKYFNCIPFTSDWCANQDIQVNRIDIL</sequence>
<dbReference type="EMBL" id="OC857430">
    <property type="protein sequence ID" value="CAD7625165.1"/>
    <property type="molecule type" value="Genomic_DNA"/>
</dbReference>
<evidence type="ECO:0000256" key="3">
    <source>
        <dbReference type="ARBA" id="ARBA00022692"/>
    </source>
</evidence>
<dbReference type="PANTHER" id="PTHR45965:SF3">
    <property type="entry name" value="INACTIVE RHOMBOID PROTEIN 1"/>
    <property type="match status" value="1"/>
</dbReference>
<keyword evidence="6 7" id="KW-0472">Membrane</keyword>
<organism evidence="9">
    <name type="scientific">Medioppia subpectinata</name>
    <dbReference type="NCBI Taxonomy" id="1979941"/>
    <lineage>
        <taxon>Eukaryota</taxon>
        <taxon>Metazoa</taxon>
        <taxon>Ecdysozoa</taxon>
        <taxon>Arthropoda</taxon>
        <taxon>Chelicerata</taxon>
        <taxon>Arachnida</taxon>
        <taxon>Acari</taxon>
        <taxon>Acariformes</taxon>
        <taxon>Sarcoptiformes</taxon>
        <taxon>Oribatida</taxon>
        <taxon>Brachypylina</taxon>
        <taxon>Oppioidea</taxon>
        <taxon>Oppiidae</taxon>
        <taxon>Medioppia</taxon>
    </lineage>
</organism>
<feature type="transmembrane region" description="Helical" evidence="7">
    <location>
        <begin position="12"/>
        <end position="32"/>
    </location>
</feature>
<feature type="transmembrane region" description="Helical" evidence="7">
    <location>
        <begin position="68"/>
        <end position="85"/>
    </location>
</feature>
<comment type="subcellular location">
    <subcellularLocation>
        <location evidence="1">Endoplasmic reticulum membrane</location>
        <topology evidence="1">Multi-pass membrane protein</topology>
    </subcellularLocation>
</comment>
<reference evidence="9" key="1">
    <citation type="submission" date="2020-11" db="EMBL/GenBank/DDBJ databases">
        <authorList>
            <person name="Tran Van P."/>
        </authorList>
    </citation>
    <scope>NUCLEOTIDE SEQUENCE</scope>
</reference>
<feature type="transmembrane region" description="Helical" evidence="7">
    <location>
        <begin position="121"/>
        <end position="143"/>
    </location>
</feature>
<keyword evidence="4" id="KW-0256">Endoplasmic reticulum</keyword>
<dbReference type="Pfam" id="PF01694">
    <property type="entry name" value="Rhomboid"/>
    <property type="match status" value="1"/>
</dbReference>
<evidence type="ECO:0000256" key="6">
    <source>
        <dbReference type="ARBA" id="ARBA00023136"/>
    </source>
</evidence>
<feature type="transmembrane region" description="Helical" evidence="7">
    <location>
        <begin position="91"/>
        <end position="109"/>
    </location>
</feature>
<name>A0A7R9KL12_9ACAR</name>
<dbReference type="Gene3D" id="1.20.1540.10">
    <property type="entry name" value="Rhomboid-like"/>
    <property type="match status" value="1"/>
</dbReference>
<gene>
    <name evidence="9" type="ORF">OSB1V03_LOCUS5601</name>
</gene>